<feature type="compositionally biased region" description="Polar residues" evidence="9">
    <location>
        <begin position="67"/>
        <end position="81"/>
    </location>
</feature>
<evidence type="ECO:0000256" key="6">
    <source>
        <dbReference type="ARBA" id="ARBA00023211"/>
    </source>
</evidence>
<evidence type="ECO:0000313" key="11">
    <source>
        <dbReference type="EMBL" id="OHT16920.1"/>
    </source>
</evidence>
<feature type="domain" description="Serine/threonine specific protein phosphatases" evidence="10">
    <location>
        <begin position="96"/>
        <end position="347"/>
    </location>
</feature>
<accession>A0A1J4L1H5</accession>
<proteinExistence type="predicted"/>
<dbReference type="SUPFAM" id="SSF56300">
    <property type="entry name" value="Metallo-dependent phosphatases"/>
    <property type="match status" value="1"/>
</dbReference>
<reference evidence="11" key="1">
    <citation type="submission" date="2016-10" db="EMBL/GenBank/DDBJ databases">
        <authorList>
            <person name="Benchimol M."/>
            <person name="Almeida L.G."/>
            <person name="Vasconcelos A.T."/>
            <person name="Perreira-Neves A."/>
            <person name="Rosa I.A."/>
            <person name="Tasca T."/>
            <person name="Bogo M.R."/>
            <person name="de Souza W."/>
        </authorList>
    </citation>
    <scope>NUCLEOTIDE SEQUENCE [LARGE SCALE GENOMIC DNA]</scope>
    <source>
        <strain evidence="11">K</strain>
    </source>
</reference>
<dbReference type="GO" id="GO:0005737">
    <property type="term" value="C:cytoplasm"/>
    <property type="evidence" value="ECO:0007669"/>
    <property type="project" value="TreeGrafter"/>
</dbReference>
<comment type="caution">
    <text evidence="11">The sequence shown here is derived from an EMBL/GenBank/DDBJ whole genome shotgun (WGS) entry which is preliminary data.</text>
</comment>
<dbReference type="InterPro" id="IPR050341">
    <property type="entry name" value="PP1_catalytic_subunit"/>
</dbReference>
<evidence type="ECO:0000256" key="8">
    <source>
        <dbReference type="ARBA" id="ARBA00048336"/>
    </source>
</evidence>
<dbReference type="PANTHER" id="PTHR11668:SF300">
    <property type="entry name" value="SERINE_THREONINE-PROTEIN PHOSPHATASE"/>
    <property type="match status" value="1"/>
</dbReference>
<dbReference type="EC" id="3.1.3.16" evidence="2"/>
<keyword evidence="4" id="KW-0378">Hydrolase</keyword>
<dbReference type="CDD" id="cd00144">
    <property type="entry name" value="MPP_PPP_family"/>
    <property type="match status" value="1"/>
</dbReference>
<organism evidence="11 12">
    <name type="scientific">Tritrichomonas foetus</name>
    <dbReference type="NCBI Taxonomy" id="1144522"/>
    <lineage>
        <taxon>Eukaryota</taxon>
        <taxon>Metamonada</taxon>
        <taxon>Parabasalia</taxon>
        <taxon>Tritrichomonadida</taxon>
        <taxon>Tritrichomonadidae</taxon>
        <taxon>Tritrichomonas</taxon>
    </lineage>
</organism>
<dbReference type="OrthoDB" id="10267127at2759"/>
<dbReference type="AlphaFoldDB" id="A0A1J4L1H5"/>
<dbReference type="InterPro" id="IPR029052">
    <property type="entry name" value="Metallo-depent_PP-like"/>
</dbReference>
<comment type="catalytic activity">
    <reaction evidence="7">
        <text>O-phospho-L-seryl-[protein] + H2O = L-seryl-[protein] + phosphate</text>
        <dbReference type="Rhea" id="RHEA:20629"/>
        <dbReference type="Rhea" id="RHEA-COMP:9863"/>
        <dbReference type="Rhea" id="RHEA-COMP:11604"/>
        <dbReference type="ChEBI" id="CHEBI:15377"/>
        <dbReference type="ChEBI" id="CHEBI:29999"/>
        <dbReference type="ChEBI" id="CHEBI:43474"/>
        <dbReference type="ChEBI" id="CHEBI:83421"/>
        <dbReference type="EC" id="3.1.3.16"/>
    </reaction>
</comment>
<feature type="compositionally biased region" description="Basic and acidic residues" evidence="9">
    <location>
        <begin position="83"/>
        <end position="103"/>
    </location>
</feature>
<keyword evidence="5" id="KW-0904">Protein phosphatase</keyword>
<dbReference type="InterPro" id="IPR006186">
    <property type="entry name" value="Ser/Thr-sp_prot-phosphatase"/>
</dbReference>
<gene>
    <name evidence="11" type="ORF">TRFO_12795</name>
</gene>
<dbReference type="GO" id="GO:0005634">
    <property type="term" value="C:nucleus"/>
    <property type="evidence" value="ECO:0007669"/>
    <property type="project" value="TreeGrafter"/>
</dbReference>
<feature type="region of interest" description="Disordered" evidence="9">
    <location>
        <begin position="63"/>
        <end position="109"/>
    </location>
</feature>
<evidence type="ECO:0000256" key="3">
    <source>
        <dbReference type="ARBA" id="ARBA00022723"/>
    </source>
</evidence>
<comment type="cofactor">
    <cofactor evidence="1">
        <name>Mn(2+)</name>
        <dbReference type="ChEBI" id="CHEBI:29035"/>
    </cofactor>
</comment>
<dbReference type="Gene3D" id="3.60.21.10">
    <property type="match status" value="1"/>
</dbReference>
<keyword evidence="12" id="KW-1185">Reference proteome</keyword>
<dbReference type="SMART" id="SM00156">
    <property type="entry name" value="PP2Ac"/>
    <property type="match status" value="1"/>
</dbReference>
<comment type="catalytic activity">
    <reaction evidence="8">
        <text>O-phospho-L-threonyl-[protein] + H2O = L-threonyl-[protein] + phosphate</text>
        <dbReference type="Rhea" id="RHEA:47004"/>
        <dbReference type="Rhea" id="RHEA-COMP:11060"/>
        <dbReference type="Rhea" id="RHEA-COMP:11605"/>
        <dbReference type="ChEBI" id="CHEBI:15377"/>
        <dbReference type="ChEBI" id="CHEBI:30013"/>
        <dbReference type="ChEBI" id="CHEBI:43474"/>
        <dbReference type="ChEBI" id="CHEBI:61977"/>
        <dbReference type="EC" id="3.1.3.16"/>
    </reaction>
</comment>
<evidence type="ECO:0000256" key="2">
    <source>
        <dbReference type="ARBA" id="ARBA00013081"/>
    </source>
</evidence>
<evidence type="ECO:0000259" key="10">
    <source>
        <dbReference type="SMART" id="SM00156"/>
    </source>
</evidence>
<dbReference type="EMBL" id="MLAK01000057">
    <property type="protein sequence ID" value="OHT16920.1"/>
    <property type="molecule type" value="Genomic_DNA"/>
</dbReference>
<dbReference type="GeneID" id="94831558"/>
<evidence type="ECO:0000256" key="9">
    <source>
        <dbReference type="SAM" id="MobiDB-lite"/>
    </source>
</evidence>
<evidence type="ECO:0000256" key="7">
    <source>
        <dbReference type="ARBA" id="ARBA00047761"/>
    </source>
</evidence>
<protein>
    <recommendedName>
        <fullName evidence="2">protein-serine/threonine phosphatase</fullName>
        <ecNumber evidence="2">3.1.3.16</ecNumber>
    </recommendedName>
</protein>
<dbReference type="Proteomes" id="UP000179807">
    <property type="component" value="Unassembled WGS sequence"/>
</dbReference>
<dbReference type="GO" id="GO:0004722">
    <property type="term" value="F:protein serine/threonine phosphatase activity"/>
    <property type="evidence" value="ECO:0007669"/>
    <property type="project" value="UniProtKB-EC"/>
</dbReference>
<dbReference type="PANTHER" id="PTHR11668">
    <property type="entry name" value="SERINE/THREONINE PROTEIN PHOSPHATASE"/>
    <property type="match status" value="1"/>
</dbReference>
<keyword evidence="6" id="KW-0464">Manganese</keyword>
<dbReference type="InterPro" id="IPR004843">
    <property type="entry name" value="Calcineurin-like_PHP"/>
</dbReference>
<dbReference type="VEuPathDB" id="TrichDB:TRFO_12795"/>
<evidence type="ECO:0000256" key="4">
    <source>
        <dbReference type="ARBA" id="ARBA00022801"/>
    </source>
</evidence>
<evidence type="ECO:0000256" key="1">
    <source>
        <dbReference type="ARBA" id="ARBA00001936"/>
    </source>
</evidence>
<sequence length="398" mass="45532">MIHKRYFTLYQHLHLILTMPPSEVDQLGRKHSIPKLREDEIAQLCHEFIENMSDSPAVIEINVDGNDANSHSNQHATSAGQSFDDKQSIENDSKPSKENDQKESNSQQQYAKYGNLPSVQKINDLIIVGDIRGNFHSLIQIFSIFGPPPYMRYLFIGDLIDGGNFSLEVLSLLFILKCMFHDYVYILRGSCEQHPCQTTRCFQDEIYTTYKTKKLVPEFLEAFRYLPIGALLSNGVYVTHLQNLNEFHDVQKLMNTNLPIEIEPYAFNVDSQIREVKIIDHDQLSLFAEEFGFTGLILGGSRRKFQAIFINADQTQFFISASEPNCEGAVLKVYDEIIEPIKFINPPTIPRELAIIADVNQEKNSCYNISSALGRRKIHTVKRIWNFSQITNSILNSS</sequence>
<name>A0A1J4L1H5_9EUKA</name>
<keyword evidence="3" id="KW-0479">Metal-binding</keyword>
<evidence type="ECO:0000313" key="12">
    <source>
        <dbReference type="Proteomes" id="UP000179807"/>
    </source>
</evidence>
<dbReference type="GO" id="GO:0046872">
    <property type="term" value="F:metal ion binding"/>
    <property type="evidence" value="ECO:0007669"/>
    <property type="project" value="UniProtKB-KW"/>
</dbReference>
<dbReference type="Pfam" id="PF00149">
    <property type="entry name" value="Metallophos"/>
    <property type="match status" value="1"/>
</dbReference>
<evidence type="ECO:0000256" key="5">
    <source>
        <dbReference type="ARBA" id="ARBA00022912"/>
    </source>
</evidence>
<dbReference type="PRINTS" id="PR00114">
    <property type="entry name" value="STPHPHTASE"/>
</dbReference>
<dbReference type="RefSeq" id="XP_068370056.1">
    <property type="nucleotide sequence ID" value="XM_068496854.1"/>
</dbReference>